<evidence type="ECO:0000313" key="2">
    <source>
        <dbReference type="EMBL" id="OGD91253.1"/>
    </source>
</evidence>
<keyword evidence="1" id="KW-0812">Transmembrane</keyword>
<feature type="transmembrane region" description="Helical" evidence="1">
    <location>
        <begin position="36"/>
        <end position="58"/>
    </location>
</feature>
<evidence type="ECO:0008006" key="4">
    <source>
        <dbReference type="Google" id="ProtNLM"/>
    </source>
</evidence>
<comment type="caution">
    <text evidence="2">The sequence shown here is derived from an EMBL/GenBank/DDBJ whole genome shotgun (WGS) entry which is preliminary data.</text>
</comment>
<name>A0A1F5GHA7_9BACT</name>
<protein>
    <recommendedName>
        <fullName evidence="4">Yip1 domain-containing protein</fullName>
    </recommendedName>
</protein>
<dbReference type="Proteomes" id="UP000177124">
    <property type="component" value="Unassembled WGS sequence"/>
</dbReference>
<feature type="transmembrane region" description="Helical" evidence="1">
    <location>
        <begin position="78"/>
        <end position="101"/>
    </location>
</feature>
<reference evidence="2 3" key="1">
    <citation type="journal article" date="2016" name="Nat. Commun.">
        <title>Thousands of microbial genomes shed light on interconnected biogeochemical processes in an aquifer system.</title>
        <authorList>
            <person name="Anantharaman K."/>
            <person name="Brown C.T."/>
            <person name="Hug L.A."/>
            <person name="Sharon I."/>
            <person name="Castelle C.J."/>
            <person name="Probst A.J."/>
            <person name="Thomas B.C."/>
            <person name="Singh A."/>
            <person name="Wilkins M.J."/>
            <person name="Karaoz U."/>
            <person name="Brodie E.L."/>
            <person name="Williams K.H."/>
            <person name="Hubbard S.S."/>
            <person name="Banfield J.F."/>
        </authorList>
    </citation>
    <scope>NUCLEOTIDE SEQUENCE [LARGE SCALE GENOMIC DNA]</scope>
</reference>
<accession>A0A1F5GHA7</accession>
<evidence type="ECO:0000256" key="1">
    <source>
        <dbReference type="SAM" id="Phobius"/>
    </source>
</evidence>
<sequence>MPLQNPDILLSQRLSSLYTKIKLYLRISNWSKKTRILVAIFTFFPLFSFLTISHLFYFMSLLSPLLNSKNQNLLLGGAIIITFGSWLFGFFASTFLTLVLFKNSFANSQNKIIGIASNTFSYIGSYSLIVPPLMLFGLVEVEKSEIFATLKGKNIFLYVILYTFVVYLIRKILGKFVHQNIAVNGKMIYSPRRIVLLNFLTAFIYAQFVNIVALLASFFL</sequence>
<organism evidence="2 3">
    <name type="scientific">Candidatus Curtissbacteria bacterium RIFCSPHIGHO2_02_FULL_42_15</name>
    <dbReference type="NCBI Taxonomy" id="1797716"/>
    <lineage>
        <taxon>Bacteria</taxon>
        <taxon>Candidatus Curtissiibacteriota</taxon>
    </lineage>
</organism>
<evidence type="ECO:0000313" key="3">
    <source>
        <dbReference type="Proteomes" id="UP000177124"/>
    </source>
</evidence>
<proteinExistence type="predicted"/>
<keyword evidence="1" id="KW-0472">Membrane</keyword>
<feature type="transmembrane region" description="Helical" evidence="1">
    <location>
        <begin position="194"/>
        <end position="219"/>
    </location>
</feature>
<dbReference type="EMBL" id="MFBF01000020">
    <property type="protein sequence ID" value="OGD91253.1"/>
    <property type="molecule type" value="Genomic_DNA"/>
</dbReference>
<dbReference type="AlphaFoldDB" id="A0A1F5GHA7"/>
<dbReference type="STRING" id="1797716.A3D07_01795"/>
<feature type="transmembrane region" description="Helical" evidence="1">
    <location>
        <begin position="155"/>
        <end position="173"/>
    </location>
</feature>
<gene>
    <name evidence="2" type="ORF">A3D07_01795</name>
</gene>
<keyword evidence="1" id="KW-1133">Transmembrane helix</keyword>
<feature type="transmembrane region" description="Helical" evidence="1">
    <location>
        <begin position="113"/>
        <end position="135"/>
    </location>
</feature>